<dbReference type="EMBL" id="CM045769">
    <property type="protein sequence ID" value="KAI7995363.1"/>
    <property type="molecule type" value="Genomic_DNA"/>
</dbReference>
<comment type="caution">
    <text evidence="1">The sequence shown here is derived from an EMBL/GenBank/DDBJ whole genome shotgun (WGS) entry which is preliminary data.</text>
</comment>
<reference evidence="1 2" key="1">
    <citation type="journal article" date="2022" name="Plant J.">
        <title>Chromosome-level genome of Camellia lanceoleosa provides a valuable resource for understanding genome evolution and self-incompatibility.</title>
        <authorList>
            <person name="Gong W."/>
            <person name="Xiao S."/>
            <person name="Wang L."/>
            <person name="Liao Z."/>
            <person name="Chang Y."/>
            <person name="Mo W."/>
            <person name="Hu G."/>
            <person name="Li W."/>
            <person name="Zhao G."/>
            <person name="Zhu H."/>
            <person name="Hu X."/>
            <person name="Ji K."/>
            <person name="Xiang X."/>
            <person name="Song Q."/>
            <person name="Yuan D."/>
            <person name="Jin S."/>
            <person name="Zhang L."/>
        </authorList>
    </citation>
    <scope>NUCLEOTIDE SEQUENCE [LARGE SCALE GENOMIC DNA]</scope>
    <source>
        <strain evidence="1">SQ_2022a</strain>
    </source>
</reference>
<keyword evidence="2" id="KW-1185">Reference proteome</keyword>
<evidence type="ECO:0000313" key="1">
    <source>
        <dbReference type="EMBL" id="KAI7995363.1"/>
    </source>
</evidence>
<gene>
    <name evidence="1" type="ORF">LOK49_LG11G01644</name>
</gene>
<name>A0ACC0G4D7_9ERIC</name>
<accession>A0ACC0G4D7</accession>
<sequence length="187" mass="20146">MCHFEVGAFIRLSERDGNKASRWLQSEGCACKVENLVLKRVSSQSEECSCKASDAGRVEYLFAWWCEGCPFLCRCCYSCTFPLCSILTSLFFADSRFLCFSSTSSLSLLISTLPLLSSSTAGALFSCYCCGCFLSFQITYSLFAWCQIGSDLLYSRSLQIPTTKCNGDYGGGDGGGGGEDSGGGRGG</sequence>
<proteinExistence type="predicted"/>
<protein>
    <submittedName>
        <fullName evidence="1">Uncharacterized protein</fullName>
    </submittedName>
</protein>
<dbReference type="Proteomes" id="UP001060215">
    <property type="component" value="Chromosome 12"/>
</dbReference>
<organism evidence="1 2">
    <name type="scientific">Camellia lanceoleosa</name>
    <dbReference type="NCBI Taxonomy" id="1840588"/>
    <lineage>
        <taxon>Eukaryota</taxon>
        <taxon>Viridiplantae</taxon>
        <taxon>Streptophyta</taxon>
        <taxon>Embryophyta</taxon>
        <taxon>Tracheophyta</taxon>
        <taxon>Spermatophyta</taxon>
        <taxon>Magnoliopsida</taxon>
        <taxon>eudicotyledons</taxon>
        <taxon>Gunneridae</taxon>
        <taxon>Pentapetalae</taxon>
        <taxon>asterids</taxon>
        <taxon>Ericales</taxon>
        <taxon>Theaceae</taxon>
        <taxon>Camellia</taxon>
    </lineage>
</organism>
<evidence type="ECO:0000313" key="2">
    <source>
        <dbReference type="Proteomes" id="UP001060215"/>
    </source>
</evidence>